<evidence type="ECO:0000313" key="2">
    <source>
        <dbReference type="Proteomes" id="UP000646478"/>
    </source>
</evidence>
<evidence type="ECO:0000313" key="1">
    <source>
        <dbReference type="EMBL" id="GGB11903.1"/>
    </source>
</evidence>
<organism evidence="1 2">
    <name type="scientific">Brucella endophytica</name>
    <dbReference type="NCBI Taxonomy" id="1963359"/>
    <lineage>
        <taxon>Bacteria</taxon>
        <taxon>Pseudomonadati</taxon>
        <taxon>Pseudomonadota</taxon>
        <taxon>Alphaproteobacteria</taxon>
        <taxon>Hyphomicrobiales</taxon>
        <taxon>Brucellaceae</taxon>
        <taxon>Brucella/Ochrobactrum group</taxon>
        <taxon>Brucella</taxon>
    </lineage>
</organism>
<sequence>MPNTLTWLTAGTAYPIQQTADDNIKSVIFVICANDGSDHQGKVRFEISGPAVTKGMTITSPSAIQKTGEIFFARATLTIPPTVADGDTFTLSATPTKSDGTVDGVSIALGPCTAWNFDGNSGKTVRSPQSFAKTPGDPTLVGYHYNVWVSVRKKNGGGPIEGVSVQYNLSPQSTSKLYLQDGTEAPSFLPGVYYINTNAQGEAAAILATTPGVNIQYITLDSTLTGLGTLAIGRFYFATTPDPQDQGIGWLAPTLPDAVGGVLTLPDVGNDYRITYIVNDPEAGGVTRHVIISDRVGFQVDATATSTFLRPDTDLDTTSNPNTFTAFSQDQAGNISCSPLQRYTIRGTPGLNLPNPALSPRVLPEALIDPDPANRILTRNVVNVHGGLGIALTPILIDQMGPSDKGNNYDTSLPASATTVVFSYYMNGYESATSLALRSNKYNNGYMVTPVPELTLTANKASLQWSQPYAVLLYACSVGWYQNPSAVPPRQKCGFEYYIEQLQNGVANRWYSSLASQTQLPYTANIPA</sequence>
<protein>
    <submittedName>
        <fullName evidence="1">Uncharacterized protein</fullName>
    </submittedName>
</protein>
<gene>
    <name evidence="1" type="ORF">GCM10011491_44750</name>
</gene>
<dbReference type="EMBL" id="BMHH01000036">
    <property type="protein sequence ID" value="GGB11903.1"/>
    <property type="molecule type" value="Genomic_DNA"/>
</dbReference>
<dbReference type="AlphaFoldDB" id="A0A916WMG0"/>
<keyword evidence="2" id="KW-1185">Reference proteome</keyword>
<proteinExistence type="predicted"/>
<reference evidence="1" key="1">
    <citation type="journal article" date="2014" name="Int. J. Syst. Evol. Microbiol.">
        <title>Complete genome sequence of Corynebacterium casei LMG S-19264T (=DSM 44701T), isolated from a smear-ripened cheese.</title>
        <authorList>
            <consortium name="US DOE Joint Genome Institute (JGI-PGF)"/>
            <person name="Walter F."/>
            <person name="Albersmeier A."/>
            <person name="Kalinowski J."/>
            <person name="Ruckert C."/>
        </authorList>
    </citation>
    <scope>NUCLEOTIDE SEQUENCE</scope>
    <source>
        <strain evidence="1">CGMCC 1.15082</strain>
    </source>
</reference>
<comment type="caution">
    <text evidence="1">The sequence shown here is derived from an EMBL/GenBank/DDBJ whole genome shotgun (WGS) entry which is preliminary data.</text>
</comment>
<dbReference type="RefSeq" id="WP_188826381.1">
    <property type="nucleotide sequence ID" value="NZ_BMHH01000036.1"/>
</dbReference>
<accession>A0A916WMG0</accession>
<dbReference type="Proteomes" id="UP000646478">
    <property type="component" value="Unassembled WGS sequence"/>
</dbReference>
<name>A0A916WMG0_9HYPH</name>
<reference evidence="1" key="2">
    <citation type="submission" date="2020-09" db="EMBL/GenBank/DDBJ databases">
        <authorList>
            <person name="Sun Q."/>
            <person name="Zhou Y."/>
        </authorList>
    </citation>
    <scope>NUCLEOTIDE SEQUENCE</scope>
    <source>
        <strain evidence="1">CGMCC 1.15082</strain>
    </source>
</reference>